<evidence type="ECO:0000313" key="13">
    <source>
        <dbReference type="Proteomes" id="UP000321049"/>
    </source>
</evidence>
<evidence type="ECO:0000256" key="8">
    <source>
        <dbReference type="ARBA" id="ARBA00023012"/>
    </source>
</evidence>
<dbReference type="InterPro" id="IPR011712">
    <property type="entry name" value="Sig_transdc_His_kin_sub3_dim/P"/>
</dbReference>
<evidence type="ECO:0000313" key="12">
    <source>
        <dbReference type="EMBL" id="GEM00415.1"/>
    </source>
</evidence>
<comment type="catalytic activity">
    <reaction evidence="1">
        <text>ATP + protein L-histidine = ADP + protein N-phospho-L-histidine.</text>
        <dbReference type="EC" id="2.7.13.3"/>
    </reaction>
</comment>
<dbReference type="SUPFAM" id="SSF55874">
    <property type="entry name" value="ATPase domain of HSP90 chaperone/DNA topoisomerase II/histidine kinase"/>
    <property type="match status" value="1"/>
</dbReference>
<evidence type="ECO:0000256" key="9">
    <source>
        <dbReference type="SAM" id="Coils"/>
    </source>
</evidence>
<keyword evidence="9" id="KW-0175">Coiled coil</keyword>
<keyword evidence="5" id="KW-0547">Nucleotide-binding</keyword>
<feature type="transmembrane region" description="Helical" evidence="10">
    <location>
        <begin position="58"/>
        <end position="75"/>
    </location>
</feature>
<accession>A0A511JR59</accession>
<keyword evidence="10" id="KW-0472">Membrane</keyword>
<organism evidence="12 13">
    <name type="scientific">Cellulomonas terrae</name>
    <dbReference type="NCBI Taxonomy" id="311234"/>
    <lineage>
        <taxon>Bacteria</taxon>
        <taxon>Bacillati</taxon>
        <taxon>Actinomycetota</taxon>
        <taxon>Actinomycetes</taxon>
        <taxon>Micrococcales</taxon>
        <taxon>Cellulomonadaceae</taxon>
        <taxon>Cellulomonas</taxon>
    </lineage>
</organism>
<dbReference type="CDD" id="cd16917">
    <property type="entry name" value="HATPase_UhpB-NarQ-NarX-like"/>
    <property type="match status" value="1"/>
</dbReference>
<dbReference type="PANTHER" id="PTHR24421:SF10">
    <property type="entry name" value="NITRATE_NITRITE SENSOR PROTEIN NARQ"/>
    <property type="match status" value="1"/>
</dbReference>
<evidence type="ECO:0000256" key="1">
    <source>
        <dbReference type="ARBA" id="ARBA00000085"/>
    </source>
</evidence>
<keyword evidence="4" id="KW-0808">Transferase</keyword>
<feature type="coiled-coil region" evidence="9">
    <location>
        <begin position="206"/>
        <end position="233"/>
    </location>
</feature>
<evidence type="ECO:0000259" key="11">
    <source>
        <dbReference type="SMART" id="SM00387"/>
    </source>
</evidence>
<dbReference type="SMART" id="SM00387">
    <property type="entry name" value="HATPase_c"/>
    <property type="match status" value="1"/>
</dbReference>
<sequence length="436" mass="44765">MSDDLRVVAPAFVDLRALAAAPVSVATWRGISQLVIGSVVLLLAFLVLTVGVATSLSLVIVVVGIPMLVATLWLCRPFAELERARLHAQLAVEIPAPRYPQRVGVWASWGGVLADSRTWAHAAYILVAGVVLTVQGVLVSVAGGFAIGGLVYPVVALASGMSHPPIPLVLMVPGAVLLLWVTALVTQAGSLALVRSARALVGASARAEAVEAARQAQLRAAQAEGRAVQLTETRTAAVGAADEERRRIERDLHDGAQQRLVALGVELGSARRKASSDPEAAAALEHAHREVKETLAELRDLVRGIHPAVLTDRGLDAALSALAARSPVPVRVDVPDPPALGRASTSAQAAAYFVAAEALTNAAKHASASAVTVTATVAGQNLRLVIADDGRGGAVAAPGSGLDGLRSRVAALDGTFDLDSPAGAGTRLTVEVPCAS</sequence>
<gene>
    <name evidence="12" type="ORF">CTE05_39610</name>
</gene>
<keyword evidence="10" id="KW-0812">Transmembrane</keyword>
<name>A0A511JR59_9CELL</name>
<dbReference type="InterPro" id="IPR003594">
    <property type="entry name" value="HATPase_dom"/>
</dbReference>
<dbReference type="GO" id="GO:0000155">
    <property type="term" value="F:phosphorelay sensor kinase activity"/>
    <property type="evidence" value="ECO:0007669"/>
    <property type="project" value="InterPro"/>
</dbReference>
<dbReference type="Pfam" id="PF13796">
    <property type="entry name" value="Sensor"/>
    <property type="match status" value="1"/>
</dbReference>
<dbReference type="AlphaFoldDB" id="A0A511JR59"/>
<keyword evidence="13" id="KW-1185">Reference proteome</keyword>
<dbReference type="GO" id="GO:0046983">
    <property type="term" value="F:protein dimerization activity"/>
    <property type="evidence" value="ECO:0007669"/>
    <property type="project" value="InterPro"/>
</dbReference>
<evidence type="ECO:0000256" key="3">
    <source>
        <dbReference type="ARBA" id="ARBA00022553"/>
    </source>
</evidence>
<evidence type="ECO:0000256" key="7">
    <source>
        <dbReference type="ARBA" id="ARBA00022840"/>
    </source>
</evidence>
<keyword evidence="8" id="KW-0902">Two-component regulatory system</keyword>
<dbReference type="Pfam" id="PF02518">
    <property type="entry name" value="HATPase_c"/>
    <property type="match status" value="1"/>
</dbReference>
<dbReference type="PANTHER" id="PTHR24421">
    <property type="entry name" value="NITRATE/NITRITE SENSOR PROTEIN NARX-RELATED"/>
    <property type="match status" value="1"/>
</dbReference>
<feature type="transmembrane region" description="Helical" evidence="10">
    <location>
        <begin position="34"/>
        <end position="52"/>
    </location>
</feature>
<evidence type="ECO:0000256" key="10">
    <source>
        <dbReference type="SAM" id="Phobius"/>
    </source>
</evidence>
<feature type="transmembrane region" description="Helical" evidence="10">
    <location>
        <begin position="123"/>
        <end position="148"/>
    </location>
</feature>
<protein>
    <recommendedName>
        <fullName evidence="2">histidine kinase</fullName>
        <ecNumber evidence="2">2.7.13.3</ecNumber>
    </recommendedName>
</protein>
<reference evidence="12 13" key="1">
    <citation type="submission" date="2019-07" db="EMBL/GenBank/DDBJ databases">
        <title>Whole genome shotgun sequence of Cellulomonas terrae NBRC 100819.</title>
        <authorList>
            <person name="Hosoyama A."/>
            <person name="Uohara A."/>
            <person name="Ohji S."/>
            <person name="Ichikawa N."/>
        </authorList>
    </citation>
    <scope>NUCLEOTIDE SEQUENCE [LARGE SCALE GENOMIC DNA]</scope>
    <source>
        <strain evidence="12 13">NBRC 100819</strain>
    </source>
</reference>
<comment type="caution">
    <text evidence="12">The sequence shown here is derived from an EMBL/GenBank/DDBJ whole genome shotgun (WGS) entry which is preliminary data.</text>
</comment>
<evidence type="ECO:0000256" key="5">
    <source>
        <dbReference type="ARBA" id="ARBA00022741"/>
    </source>
</evidence>
<keyword evidence="3" id="KW-0597">Phosphoprotein</keyword>
<dbReference type="InterPro" id="IPR025828">
    <property type="entry name" value="Put_sensor_dom"/>
</dbReference>
<keyword evidence="10" id="KW-1133">Transmembrane helix</keyword>
<keyword evidence="6 12" id="KW-0418">Kinase</keyword>
<dbReference type="InterPro" id="IPR036890">
    <property type="entry name" value="HATPase_C_sf"/>
</dbReference>
<evidence type="ECO:0000256" key="6">
    <source>
        <dbReference type="ARBA" id="ARBA00022777"/>
    </source>
</evidence>
<keyword evidence="7" id="KW-0067">ATP-binding</keyword>
<feature type="transmembrane region" description="Helical" evidence="10">
    <location>
        <begin position="168"/>
        <end position="194"/>
    </location>
</feature>
<dbReference type="InterPro" id="IPR050482">
    <property type="entry name" value="Sensor_HK_TwoCompSys"/>
</dbReference>
<dbReference type="EMBL" id="BJWH01000037">
    <property type="protein sequence ID" value="GEM00415.1"/>
    <property type="molecule type" value="Genomic_DNA"/>
</dbReference>
<dbReference type="GO" id="GO:0016020">
    <property type="term" value="C:membrane"/>
    <property type="evidence" value="ECO:0007669"/>
    <property type="project" value="InterPro"/>
</dbReference>
<dbReference type="Gene3D" id="1.20.5.1930">
    <property type="match status" value="1"/>
</dbReference>
<dbReference type="GO" id="GO:0005524">
    <property type="term" value="F:ATP binding"/>
    <property type="evidence" value="ECO:0007669"/>
    <property type="project" value="UniProtKB-KW"/>
</dbReference>
<dbReference type="Pfam" id="PF07730">
    <property type="entry name" value="HisKA_3"/>
    <property type="match status" value="1"/>
</dbReference>
<feature type="domain" description="Histidine kinase/HSP90-like ATPase" evidence="11">
    <location>
        <begin position="346"/>
        <end position="436"/>
    </location>
</feature>
<proteinExistence type="predicted"/>
<dbReference type="Gene3D" id="3.30.565.10">
    <property type="entry name" value="Histidine kinase-like ATPase, C-terminal domain"/>
    <property type="match status" value="1"/>
</dbReference>
<evidence type="ECO:0000256" key="4">
    <source>
        <dbReference type="ARBA" id="ARBA00022679"/>
    </source>
</evidence>
<dbReference type="EC" id="2.7.13.3" evidence="2"/>
<dbReference type="Proteomes" id="UP000321049">
    <property type="component" value="Unassembled WGS sequence"/>
</dbReference>
<evidence type="ECO:0000256" key="2">
    <source>
        <dbReference type="ARBA" id="ARBA00012438"/>
    </source>
</evidence>